<evidence type="ECO:0000313" key="1">
    <source>
        <dbReference type="EMBL" id="GAF08190.1"/>
    </source>
</evidence>
<evidence type="ECO:0000313" key="2">
    <source>
        <dbReference type="Proteomes" id="UP000019364"/>
    </source>
</evidence>
<dbReference type="OrthoDB" id="2604567at2"/>
<dbReference type="AlphaFoldDB" id="W7YBH7"/>
<name>W7YBH7_9BACL</name>
<dbReference type="RefSeq" id="WP_036648317.1">
    <property type="nucleotide sequence ID" value="NZ_BAVZ01000005.1"/>
</dbReference>
<sequence length="145" mass="16969">MIMSAKGREPVPESLTCIHRIELYILHLNPSQPNSYRVYEDHYHVLMYMKTNNGSTWSEVFLNEANRPADWVYWASWYEKFLHRKYVGEAELQADVLASMTLPHLPKAQLIYDALHLIKDRKTSFGPPEEVSKIVHEAEAYVCLF</sequence>
<keyword evidence="2" id="KW-1185">Reference proteome</keyword>
<protein>
    <submittedName>
        <fullName evidence="1">Uncharacterized protein</fullName>
    </submittedName>
</protein>
<proteinExistence type="predicted"/>
<dbReference type="Proteomes" id="UP000019364">
    <property type="component" value="Unassembled WGS sequence"/>
</dbReference>
<organism evidence="1 2">
    <name type="scientific">Paenibacillus pini JCM 16418</name>
    <dbReference type="NCBI Taxonomy" id="1236976"/>
    <lineage>
        <taxon>Bacteria</taxon>
        <taxon>Bacillati</taxon>
        <taxon>Bacillota</taxon>
        <taxon>Bacilli</taxon>
        <taxon>Bacillales</taxon>
        <taxon>Paenibacillaceae</taxon>
        <taxon>Paenibacillus</taxon>
    </lineage>
</organism>
<reference evidence="1 2" key="1">
    <citation type="journal article" date="2014" name="Genome Announc.">
        <title>Draft Genome Sequence of Paenibacillus pini JCM 16418T, Isolated from the Rhizosphere of Pine Tree.</title>
        <authorList>
            <person name="Yuki M."/>
            <person name="Oshima K."/>
            <person name="Suda W."/>
            <person name="Oshida Y."/>
            <person name="Kitamura K."/>
            <person name="Iida Y."/>
            <person name="Hattori M."/>
            <person name="Ohkuma M."/>
        </authorList>
    </citation>
    <scope>NUCLEOTIDE SEQUENCE [LARGE SCALE GENOMIC DNA]</scope>
    <source>
        <strain evidence="1 2">JCM 16418</strain>
    </source>
</reference>
<accession>W7YBH7</accession>
<gene>
    <name evidence="1" type="ORF">JCM16418_2231</name>
</gene>
<dbReference type="EMBL" id="BAVZ01000005">
    <property type="protein sequence ID" value="GAF08190.1"/>
    <property type="molecule type" value="Genomic_DNA"/>
</dbReference>
<comment type="caution">
    <text evidence="1">The sequence shown here is derived from an EMBL/GenBank/DDBJ whole genome shotgun (WGS) entry which is preliminary data.</text>
</comment>